<feature type="transmembrane region" description="Helical" evidence="10">
    <location>
        <begin position="453"/>
        <end position="473"/>
    </location>
</feature>
<evidence type="ECO:0000256" key="2">
    <source>
        <dbReference type="ARBA" id="ARBA00013242"/>
    </source>
</evidence>
<dbReference type="GO" id="GO:0004427">
    <property type="term" value="F:inorganic diphosphate phosphatase activity"/>
    <property type="evidence" value="ECO:0007669"/>
    <property type="project" value="InterPro"/>
</dbReference>
<dbReference type="GeneID" id="7204739"/>
<organism evidence="11 12">
    <name type="scientific">Phaeodactylum tricornutum (strain CCAP 1055/1)</name>
    <dbReference type="NCBI Taxonomy" id="556484"/>
    <lineage>
        <taxon>Eukaryota</taxon>
        <taxon>Sar</taxon>
        <taxon>Stramenopiles</taxon>
        <taxon>Ochrophyta</taxon>
        <taxon>Bacillariophyta</taxon>
        <taxon>Bacillariophyceae</taxon>
        <taxon>Bacillariophycidae</taxon>
        <taxon>Naviculales</taxon>
        <taxon>Phaeodactylaceae</taxon>
        <taxon>Phaeodactylum</taxon>
    </lineage>
</organism>
<dbReference type="eggNOG" id="ENOG502QPJC">
    <property type="taxonomic scope" value="Eukaryota"/>
</dbReference>
<dbReference type="KEGG" id="pti:PHATR_21183"/>
<sequence length="750" mass="78841">MIEIHATEIILIAAAVSLAWAWSQFVLISRIPIISNSGVGSEAQSLMGNGGSGNDEEKTARLKEIYQAIYEGAESFLAAEYRVCFWFIIVFSVLILVLVSWGTGWDAARGVFTAVSFLLGAVTSMASGYLGMKVAVYSNVRTTVSAQKPGWTDCFNTAFRAGAVMGFALCGLGMLMLYLTMLVFRVHYPNSSEWIYLTESLTGYGLGGSVIAMFGRVGGGIYTKAADVGADLVGKVVHGIPEDDPRNPATIADNVGDNVGDVAGMGSDLFGSFAESTCAALVIGSSIGVSNGWDAMVFPIVVSAVGIFVCLVCSFIATHIRPVRQESQVEEALKIQLISTTVLMVPSIYYAAEYFLPKSFTIAKTVGQDVLELAPYMATVCVAMGAVGGLIIGLITEYYTSHSYAPVREVAHSCKTGAATNMIYGIALGYKSAIIPVIVLALVVYGSFTMCDMYGVALAAIGFLSNLATGLTIDVYGPVCDNAGGIAEMAELDPAVREKTDALDAAGNTTAAIGKGFAIGSAALVSLALFGAFVTRIRISSNDELFANGVNMLEPLTFAFLLIGGMIPFAFAALTMKSVGEAAMAMVMEVQRQFDEKPHLLDANPTERPDYDACIAISTKASLREMVLPGAMVIFTPLLTGILFGVTAVSGLLVGSLIAAVQLAISMSNSGGAWDNAKKYIERAAPDSELQGKGSDIHKAAVVGDTVGDPFKDTSGPALNIVMKLMAVLSLVFADTFYAVNNGQGLLNLA</sequence>
<keyword evidence="5" id="KW-0460">Magnesium</keyword>
<evidence type="ECO:0000256" key="3">
    <source>
        <dbReference type="ARBA" id="ARBA00022448"/>
    </source>
</evidence>
<feature type="transmembrane region" description="Helical" evidence="10">
    <location>
        <begin position="83"/>
        <end position="104"/>
    </location>
</feature>
<keyword evidence="12" id="KW-1185">Reference proteome</keyword>
<feature type="transmembrane region" description="Helical" evidence="10">
    <location>
        <begin position="721"/>
        <end position="740"/>
    </location>
</feature>
<accession>B5Y460</accession>
<feature type="transmembrane region" description="Helical" evidence="10">
    <location>
        <begin position="194"/>
        <end position="214"/>
    </location>
</feature>
<reference evidence="11 12" key="1">
    <citation type="journal article" date="2008" name="Nature">
        <title>The Phaeodactylum genome reveals the evolutionary history of diatom genomes.</title>
        <authorList>
            <person name="Bowler C."/>
            <person name="Allen A.E."/>
            <person name="Badger J.H."/>
            <person name="Grimwood J."/>
            <person name="Jabbari K."/>
            <person name="Kuo A."/>
            <person name="Maheswari U."/>
            <person name="Martens C."/>
            <person name="Maumus F."/>
            <person name="Otillar R.P."/>
            <person name="Rayko E."/>
            <person name="Salamov A."/>
            <person name="Vandepoele K."/>
            <person name="Beszteri B."/>
            <person name="Gruber A."/>
            <person name="Heijde M."/>
            <person name="Katinka M."/>
            <person name="Mock T."/>
            <person name="Valentin K."/>
            <person name="Verret F."/>
            <person name="Berges J.A."/>
            <person name="Brownlee C."/>
            <person name="Cadoret J.P."/>
            <person name="Chiovitti A."/>
            <person name="Choi C.J."/>
            <person name="Coesel S."/>
            <person name="De Martino A."/>
            <person name="Detter J.C."/>
            <person name="Durkin C."/>
            <person name="Falciatore A."/>
            <person name="Fournet J."/>
            <person name="Haruta M."/>
            <person name="Huysman M.J."/>
            <person name="Jenkins B.D."/>
            <person name="Jiroutova K."/>
            <person name="Jorgensen R.E."/>
            <person name="Joubert Y."/>
            <person name="Kaplan A."/>
            <person name="Kroger N."/>
            <person name="Kroth P.G."/>
            <person name="La Roche J."/>
            <person name="Lindquist E."/>
            <person name="Lommer M."/>
            <person name="Martin-Jezequel V."/>
            <person name="Lopez P.J."/>
            <person name="Lucas S."/>
            <person name="Mangogna M."/>
            <person name="McGinnis K."/>
            <person name="Medlin L.K."/>
            <person name="Montsant A."/>
            <person name="Oudot-Le Secq M.P."/>
            <person name="Napoli C."/>
            <person name="Obornik M."/>
            <person name="Parker M.S."/>
            <person name="Petit J.L."/>
            <person name="Porcel B.M."/>
            <person name="Poulsen N."/>
            <person name="Robison M."/>
            <person name="Rychlewski L."/>
            <person name="Rynearson T.A."/>
            <person name="Schmutz J."/>
            <person name="Shapiro H."/>
            <person name="Siaut M."/>
            <person name="Stanley M."/>
            <person name="Sussman M.R."/>
            <person name="Taylor A.R."/>
            <person name="Vardi A."/>
            <person name="von Dassow P."/>
            <person name="Vyverman W."/>
            <person name="Willis A."/>
            <person name="Wyrwicz L.S."/>
            <person name="Rokhsar D.S."/>
            <person name="Weissenbach J."/>
            <person name="Armbrust E.V."/>
            <person name="Green B.R."/>
            <person name="Van de Peer Y."/>
            <person name="Grigoriev I.V."/>
        </authorList>
    </citation>
    <scope>NUCLEOTIDE SEQUENCE [LARGE SCALE GENOMIC DNA]</scope>
    <source>
        <strain evidence="11 12">CCAP 1055/1</strain>
    </source>
</reference>
<keyword evidence="4 10" id="KW-0812">Transmembrane</keyword>
<evidence type="ECO:0000256" key="4">
    <source>
        <dbReference type="ARBA" id="ARBA00022692"/>
    </source>
</evidence>
<dbReference type="NCBIfam" id="NF001960">
    <property type="entry name" value="PRK00733.3-5"/>
    <property type="match status" value="1"/>
</dbReference>
<dbReference type="PaxDb" id="2850-Phatr21183"/>
<dbReference type="GO" id="GO:0012505">
    <property type="term" value="C:endomembrane system"/>
    <property type="evidence" value="ECO:0007669"/>
    <property type="project" value="UniProtKB-SubCell"/>
</dbReference>
<gene>
    <name evidence="11" type="ORF">PHATR_21183</name>
</gene>
<evidence type="ECO:0000256" key="10">
    <source>
        <dbReference type="SAM" id="Phobius"/>
    </source>
</evidence>
<dbReference type="InParanoid" id="B5Y460"/>
<dbReference type="PANTHER" id="PTHR31998">
    <property type="entry name" value="K(+)-INSENSITIVE PYROPHOSPHATE-ENERGIZED PROTON PUMP"/>
    <property type="match status" value="1"/>
</dbReference>
<proteinExistence type="inferred from homology"/>
<protein>
    <recommendedName>
        <fullName evidence="2">H(+)-exporting diphosphatase</fullName>
        <ecNumber evidence="2">7.1.3.1</ecNumber>
    </recommendedName>
</protein>
<evidence type="ECO:0000256" key="1">
    <source>
        <dbReference type="ARBA" id="ARBA00004127"/>
    </source>
</evidence>
<dbReference type="FunCoup" id="B5Y460">
    <property type="interactions" value="19"/>
</dbReference>
<dbReference type="Pfam" id="PF03030">
    <property type="entry name" value="H_PPase"/>
    <property type="match status" value="1"/>
</dbReference>
<dbReference type="HAMAP" id="MF_01129">
    <property type="entry name" value="PPase_energized_pump"/>
    <property type="match status" value="1"/>
</dbReference>
<feature type="transmembrane region" description="Helical" evidence="10">
    <location>
        <begin position="634"/>
        <end position="661"/>
    </location>
</feature>
<feature type="transmembrane region" description="Helical" evidence="10">
    <location>
        <begin position="556"/>
        <end position="576"/>
    </location>
</feature>
<comment type="subcellular location">
    <subcellularLocation>
        <location evidence="1">Endomembrane system</location>
        <topology evidence="1">Multi-pass membrane protein</topology>
    </subcellularLocation>
</comment>
<feature type="transmembrane region" description="Helical" evidence="10">
    <location>
        <begin position="6"/>
        <end position="28"/>
    </location>
</feature>
<evidence type="ECO:0000256" key="7">
    <source>
        <dbReference type="ARBA" id="ARBA00022989"/>
    </source>
</evidence>
<dbReference type="GO" id="GO:0016020">
    <property type="term" value="C:membrane"/>
    <property type="evidence" value="ECO:0007669"/>
    <property type="project" value="InterPro"/>
</dbReference>
<name>B5Y460_PHATC</name>
<evidence type="ECO:0000313" key="12">
    <source>
        <dbReference type="Proteomes" id="UP000000759"/>
    </source>
</evidence>
<dbReference type="InterPro" id="IPR004131">
    <property type="entry name" value="PPase-energised_H-pump"/>
</dbReference>
<keyword evidence="3" id="KW-0813">Transport</keyword>
<dbReference type="OrthoDB" id="5210at2759"/>
<dbReference type="AlphaFoldDB" id="B5Y460"/>
<keyword evidence="7 10" id="KW-1133">Transmembrane helix</keyword>
<feature type="transmembrane region" description="Helical" evidence="10">
    <location>
        <begin position="166"/>
        <end position="188"/>
    </location>
</feature>
<evidence type="ECO:0000256" key="5">
    <source>
        <dbReference type="ARBA" id="ARBA00022842"/>
    </source>
</evidence>
<feature type="transmembrane region" description="Helical" evidence="10">
    <location>
        <begin position="332"/>
        <end position="352"/>
    </location>
</feature>
<feature type="transmembrane region" description="Helical" evidence="10">
    <location>
        <begin position="373"/>
        <end position="395"/>
    </location>
</feature>
<dbReference type="HOGENOM" id="CLU_008743_3_0_1"/>
<keyword evidence="8" id="KW-0406">Ion transport</keyword>
<reference evidence="12" key="2">
    <citation type="submission" date="2008-08" db="EMBL/GenBank/DDBJ databases">
        <authorList>
            <consortium name="Diatom Consortium"/>
            <person name="Grigoriev I."/>
            <person name="Grimwood J."/>
            <person name="Kuo A."/>
            <person name="Otillar R.P."/>
            <person name="Salamov A."/>
            <person name="Detter J.C."/>
            <person name="Lindquist E."/>
            <person name="Shapiro H."/>
            <person name="Lucas S."/>
            <person name="Glavina del Rio T."/>
            <person name="Pitluck S."/>
            <person name="Rokhsar D."/>
            <person name="Bowler C."/>
        </authorList>
    </citation>
    <scope>GENOME REANNOTATION</scope>
    <source>
        <strain evidence="12">CCAP 1055/1</strain>
    </source>
</reference>
<evidence type="ECO:0000256" key="8">
    <source>
        <dbReference type="ARBA" id="ARBA00023065"/>
    </source>
</evidence>
<feature type="transmembrane region" description="Helical" evidence="10">
    <location>
        <begin position="110"/>
        <end position="131"/>
    </location>
</feature>
<dbReference type="GO" id="GO:0009678">
    <property type="term" value="F:diphosphate hydrolysis-driven proton transmembrane transporter activity"/>
    <property type="evidence" value="ECO:0007669"/>
    <property type="project" value="UniProtKB-EC"/>
</dbReference>
<evidence type="ECO:0000313" key="11">
    <source>
        <dbReference type="EMBL" id="ACI65254.1"/>
    </source>
</evidence>
<feature type="transmembrane region" description="Helical" evidence="10">
    <location>
        <begin position="422"/>
        <end position="446"/>
    </location>
</feature>
<dbReference type="RefSeq" id="XP_002185784.1">
    <property type="nucleotide sequence ID" value="XM_002185748.1"/>
</dbReference>
<dbReference type="Proteomes" id="UP000000759">
    <property type="component" value="Chromosome 11"/>
</dbReference>
<keyword evidence="6" id="KW-1278">Translocase</keyword>
<dbReference type="NCBIfam" id="TIGR01104">
    <property type="entry name" value="V_PPase"/>
    <property type="match status" value="1"/>
</dbReference>
<dbReference type="EMBL" id="CP001141">
    <property type="protein sequence ID" value="ACI65254.1"/>
    <property type="molecule type" value="Genomic_DNA"/>
</dbReference>
<evidence type="ECO:0000256" key="6">
    <source>
        <dbReference type="ARBA" id="ARBA00022967"/>
    </source>
</evidence>
<dbReference type="EC" id="7.1.3.1" evidence="2"/>
<feature type="transmembrane region" description="Helical" evidence="10">
    <location>
        <begin position="296"/>
        <end position="320"/>
    </location>
</feature>
<evidence type="ECO:0000256" key="9">
    <source>
        <dbReference type="ARBA" id="ARBA00023136"/>
    </source>
</evidence>
<keyword evidence="9 10" id="KW-0472">Membrane</keyword>
<dbReference type="PIRSF" id="PIRSF001265">
    <property type="entry name" value="H+-PPase"/>
    <property type="match status" value="1"/>
</dbReference>
<feature type="transmembrane region" description="Helical" evidence="10">
    <location>
        <begin position="517"/>
        <end position="535"/>
    </location>
</feature>